<organism evidence="2 3">
    <name type="scientific">Actinomadura vinacea</name>
    <dbReference type="NCBI Taxonomy" id="115336"/>
    <lineage>
        <taxon>Bacteria</taxon>
        <taxon>Bacillati</taxon>
        <taxon>Actinomycetota</taxon>
        <taxon>Actinomycetes</taxon>
        <taxon>Streptosporangiales</taxon>
        <taxon>Thermomonosporaceae</taxon>
        <taxon>Actinomadura</taxon>
    </lineage>
</organism>
<dbReference type="SMART" id="SM00382">
    <property type="entry name" value="AAA"/>
    <property type="match status" value="1"/>
</dbReference>
<dbReference type="Gene3D" id="3.40.50.300">
    <property type="entry name" value="P-loop containing nucleotide triphosphate hydrolases"/>
    <property type="match status" value="2"/>
</dbReference>
<name>A0ABN3J901_9ACTN</name>
<evidence type="ECO:0000313" key="2">
    <source>
        <dbReference type="EMBL" id="GAA2423740.1"/>
    </source>
</evidence>
<reference evidence="2 3" key="1">
    <citation type="journal article" date="2019" name="Int. J. Syst. Evol. Microbiol.">
        <title>The Global Catalogue of Microorganisms (GCM) 10K type strain sequencing project: providing services to taxonomists for standard genome sequencing and annotation.</title>
        <authorList>
            <consortium name="The Broad Institute Genomics Platform"/>
            <consortium name="The Broad Institute Genome Sequencing Center for Infectious Disease"/>
            <person name="Wu L."/>
            <person name="Ma J."/>
        </authorList>
    </citation>
    <scope>NUCLEOTIDE SEQUENCE [LARGE SCALE GENOMIC DNA]</scope>
    <source>
        <strain evidence="2 3">JCM 3325</strain>
    </source>
</reference>
<gene>
    <name evidence="2" type="ORF">GCM10010191_39840</name>
</gene>
<dbReference type="InterPro" id="IPR003593">
    <property type="entry name" value="AAA+_ATPase"/>
</dbReference>
<dbReference type="Gene3D" id="1.10.8.80">
    <property type="entry name" value="Magnesium chelatase subunit I, C-Terminal domain"/>
    <property type="match status" value="1"/>
</dbReference>
<dbReference type="Proteomes" id="UP001501231">
    <property type="component" value="Unassembled WGS sequence"/>
</dbReference>
<dbReference type="SUPFAM" id="SSF52540">
    <property type="entry name" value="P-loop containing nucleoside triphosphate hydrolases"/>
    <property type="match status" value="1"/>
</dbReference>
<sequence>MRVSPILPYGYVVGQERLRRALEIAFVAPGVGGVLVSGERGTAKSTTVRAFAWMVYGELPVTLPINATDDRVLGGWSIEALMRGRTEPQAGLLERAGEKGMLYVDEVNLLDDHLVNVILDVASTGLLVVQREHIDEPGRTVSFTLVGTMNPEEGGLRPQLLDRFGLLVPVEAEMDVARRREILLTVLRYDEERERADSEWLRRGFRLDAERRGELVAAREAARKVELPGDVAELCARVSSGFGVAGHRSEIVMALGARACAALAGRPAATAVDVREVAPYAVVHRRPEAAYGEAIVWTPKDQERLDRIVEG</sequence>
<proteinExistence type="predicted"/>
<protein>
    <submittedName>
        <fullName evidence="2">AAA family ATPase</fullName>
    </submittedName>
</protein>
<dbReference type="Pfam" id="PF17863">
    <property type="entry name" value="AAA_lid_2"/>
    <property type="match status" value="1"/>
</dbReference>
<evidence type="ECO:0000313" key="3">
    <source>
        <dbReference type="Proteomes" id="UP001501231"/>
    </source>
</evidence>
<dbReference type="EMBL" id="BAAARW010000012">
    <property type="protein sequence ID" value="GAA2423740.1"/>
    <property type="molecule type" value="Genomic_DNA"/>
</dbReference>
<keyword evidence="3" id="KW-1185">Reference proteome</keyword>
<accession>A0ABN3J901</accession>
<dbReference type="CDD" id="cd00009">
    <property type="entry name" value="AAA"/>
    <property type="match status" value="1"/>
</dbReference>
<dbReference type="Pfam" id="PF07728">
    <property type="entry name" value="AAA_5"/>
    <property type="match status" value="1"/>
</dbReference>
<dbReference type="PANTHER" id="PTHR35023:SF1">
    <property type="entry name" value="MG-PROTOPORPHYRIN IX CHELATASE"/>
    <property type="match status" value="1"/>
</dbReference>
<dbReference type="RefSeq" id="WP_344590551.1">
    <property type="nucleotide sequence ID" value="NZ_BAAARW010000012.1"/>
</dbReference>
<dbReference type="PANTHER" id="PTHR35023">
    <property type="entry name" value="CHELATASE-RELATED"/>
    <property type="match status" value="1"/>
</dbReference>
<evidence type="ECO:0000259" key="1">
    <source>
        <dbReference type="SMART" id="SM00382"/>
    </source>
</evidence>
<dbReference type="InterPro" id="IPR011704">
    <property type="entry name" value="ATPase_dyneun-rel_AAA"/>
</dbReference>
<dbReference type="InterPro" id="IPR027417">
    <property type="entry name" value="P-loop_NTPase"/>
</dbReference>
<dbReference type="InterPro" id="IPR052989">
    <property type="entry name" value="Mg-chelatase_DI-like"/>
</dbReference>
<dbReference type="InterPro" id="IPR041628">
    <property type="entry name" value="ChlI/MoxR_AAA_lid"/>
</dbReference>
<comment type="caution">
    <text evidence="2">The sequence shown here is derived from an EMBL/GenBank/DDBJ whole genome shotgun (WGS) entry which is preliminary data.</text>
</comment>
<feature type="domain" description="AAA+ ATPase" evidence="1">
    <location>
        <begin position="30"/>
        <end position="187"/>
    </location>
</feature>